<dbReference type="Pfam" id="PF00294">
    <property type="entry name" value="PfkB"/>
    <property type="match status" value="1"/>
</dbReference>
<comment type="function">
    <text evidence="8">Catalyzes the ATP-dependent phosphorylation of fructose-l-phosphate to fructose-l,6-bisphosphate.</text>
</comment>
<keyword evidence="2 7" id="KW-0808">Transferase</keyword>
<evidence type="ECO:0000256" key="7">
    <source>
        <dbReference type="PIRNR" id="PIRNR000535"/>
    </source>
</evidence>
<dbReference type="InterPro" id="IPR011611">
    <property type="entry name" value="PfkB_dom"/>
</dbReference>
<dbReference type="InterPro" id="IPR022463">
    <property type="entry name" value="1-PFruKinase"/>
</dbReference>
<protein>
    <recommendedName>
        <fullName evidence="7">Phosphofructokinase</fullName>
    </recommendedName>
</protein>
<comment type="caution">
    <text evidence="10">The sequence shown here is derived from an EMBL/GenBank/DDBJ whole genome shotgun (WGS) entry which is preliminary data.</text>
</comment>
<keyword evidence="3 8" id="KW-0547">Nucleotide-binding</keyword>
<dbReference type="SUPFAM" id="SSF53613">
    <property type="entry name" value="Ribokinase-like"/>
    <property type="match status" value="1"/>
</dbReference>
<reference evidence="10" key="2">
    <citation type="submission" date="2021-08" db="EMBL/GenBank/DDBJ databases">
        <authorList>
            <person name="Tani A."/>
            <person name="Ola A."/>
            <person name="Ogura Y."/>
            <person name="Katsura K."/>
            <person name="Hayashi T."/>
        </authorList>
    </citation>
    <scope>NUCLEOTIDE SEQUENCE</scope>
    <source>
        <strain evidence="10">DSM 23632</strain>
    </source>
</reference>
<dbReference type="Gene3D" id="3.40.1190.20">
    <property type="match status" value="1"/>
</dbReference>
<evidence type="ECO:0000256" key="1">
    <source>
        <dbReference type="ARBA" id="ARBA00010688"/>
    </source>
</evidence>
<organism evidence="10 11">
    <name type="scientific">Methylobacterium trifolii</name>
    <dbReference type="NCBI Taxonomy" id="1003092"/>
    <lineage>
        <taxon>Bacteria</taxon>
        <taxon>Pseudomonadati</taxon>
        <taxon>Pseudomonadota</taxon>
        <taxon>Alphaproteobacteria</taxon>
        <taxon>Hyphomicrobiales</taxon>
        <taxon>Methylobacteriaceae</taxon>
        <taxon>Methylobacterium</taxon>
    </lineage>
</organism>
<reference evidence="10" key="1">
    <citation type="journal article" date="2021" name="Front. Microbiol.">
        <title>Comprehensive Comparative Genomics and Phenotyping of Methylobacterium Species.</title>
        <authorList>
            <person name="Alessa O."/>
            <person name="Ogura Y."/>
            <person name="Fujitani Y."/>
            <person name="Takami H."/>
            <person name="Hayashi T."/>
            <person name="Sahin N."/>
            <person name="Tani A."/>
        </authorList>
    </citation>
    <scope>NUCLEOTIDE SEQUENCE</scope>
    <source>
        <strain evidence="10">DSM 23632</strain>
    </source>
</reference>
<name>A0ABQ4U3T0_9HYPH</name>
<comment type="catalytic activity">
    <reaction evidence="6 8">
        <text>beta-D-fructose 1-phosphate + ATP = beta-D-fructose 1,6-bisphosphate + ADP + H(+)</text>
        <dbReference type="Rhea" id="RHEA:14213"/>
        <dbReference type="ChEBI" id="CHEBI:15378"/>
        <dbReference type="ChEBI" id="CHEBI:30616"/>
        <dbReference type="ChEBI" id="CHEBI:32966"/>
        <dbReference type="ChEBI" id="CHEBI:138881"/>
        <dbReference type="ChEBI" id="CHEBI:456216"/>
        <dbReference type="EC" id="2.7.1.56"/>
    </reaction>
</comment>
<dbReference type="PROSITE" id="PS00584">
    <property type="entry name" value="PFKB_KINASES_2"/>
    <property type="match status" value="1"/>
</dbReference>
<evidence type="ECO:0000256" key="5">
    <source>
        <dbReference type="ARBA" id="ARBA00022840"/>
    </source>
</evidence>
<evidence type="ECO:0000259" key="9">
    <source>
        <dbReference type="Pfam" id="PF00294"/>
    </source>
</evidence>
<evidence type="ECO:0000256" key="3">
    <source>
        <dbReference type="ARBA" id="ARBA00022741"/>
    </source>
</evidence>
<evidence type="ECO:0000256" key="8">
    <source>
        <dbReference type="RuleBase" id="RU369061"/>
    </source>
</evidence>
<dbReference type="PANTHER" id="PTHR46566:SF5">
    <property type="entry name" value="1-PHOSPHOFRUCTOKINASE"/>
    <property type="match status" value="1"/>
</dbReference>
<gene>
    <name evidence="10" type="primary">lacC</name>
    <name evidence="10" type="ORF">MPOCJGCO_3102</name>
</gene>
<keyword evidence="4 8" id="KW-0418">Kinase</keyword>
<dbReference type="InterPro" id="IPR002173">
    <property type="entry name" value="Carboh/pur_kinase_PfkB_CS"/>
</dbReference>
<dbReference type="NCBIfam" id="TIGR03168">
    <property type="entry name" value="1-PFK"/>
    <property type="match status" value="1"/>
</dbReference>
<dbReference type="RefSeq" id="WP_238183565.1">
    <property type="nucleotide sequence ID" value="NZ_BPRB01000178.1"/>
</dbReference>
<dbReference type="GO" id="GO:0016301">
    <property type="term" value="F:kinase activity"/>
    <property type="evidence" value="ECO:0007669"/>
    <property type="project" value="UniProtKB-KW"/>
</dbReference>
<dbReference type="EMBL" id="BPRB01000178">
    <property type="protein sequence ID" value="GJE60983.1"/>
    <property type="molecule type" value="Genomic_DNA"/>
</dbReference>
<sequence length="317" mass="32407">MTTVVTVTLNPAIDQTVTLDSLRPGQVHRARAVHADAGGKGVNVACCLADWGVPTAATGVLGSANAAPFEQLLAAKGIDDRFVWIPGETRTNLKLLDSRTGETTDVNLPGLDVSSGTLDAVRGTLADLVTPDGLVVLAGSLPRTLAPDVYARMTQALKARGARVVLDASGAALEAALSARTEALPFAIKPNRQELEEWSGRPLPTMTDVVEAAWALHRRGIPVVAVSLGADGALFVSGDGAIHARPPAMQVASTVGAGDALVAGLTAGLHAGLGLPDTARLALAFAAGKLTKAGANLPDRAEVEALRDAVRIEAVAV</sequence>
<dbReference type="PANTHER" id="PTHR46566">
    <property type="entry name" value="1-PHOSPHOFRUCTOKINASE-RELATED"/>
    <property type="match status" value="1"/>
</dbReference>
<dbReference type="CDD" id="cd01164">
    <property type="entry name" value="FruK_PfkB_like"/>
    <property type="match status" value="1"/>
</dbReference>
<proteinExistence type="inferred from homology"/>
<feature type="domain" description="Carbohydrate kinase PfkB" evidence="9">
    <location>
        <begin position="9"/>
        <end position="298"/>
    </location>
</feature>
<evidence type="ECO:0000313" key="10">
    <source>
        <dbReference type="EMBL" id="GJE60983.1"/>
    </source>
</evidence>
<dbReference type="PROSITE" id="PS00583">
    <property type="entry name" value="PFKB_KINASES_1"/>
    <property type="match status" value="1"/>
</dbReference>
<comment type="similarity">
    <text evidence="1 7 8">Belongs to the carbohydrate kinase PfkB family.</text>
</comment>
<keyword evidence="11" id="KW-1185">Reference proteome</keyword>
<dbReference type="PIRSF" id="PIRSF000535">
    <property type="entry name" value="1PFK/6PFK/LacC"/>
    <property type="match status" value="1"/>
</dbReference>
<accession>A0ABQ4U3T0</accession>
<evidence type="ECO:0000256" key="2">
    <source>
        <dbReference type="ARBA" id="ARBA00022679"/>
    </source>
</evidence>
<evidence type="ECO:0000256" key="4">
    <source>
        <dbReference type="ARBA" id="ARBA00022777"/>
    </source>
</evidence>
<evidence type="ECO:0000256" key="6">
    <source>
        <dbReference type="ARBA" id="ARBA00047745"/>
    </source>
</evidence>
<evidence type="ECO:0000313" key="11">
    <source>
        <dbReference type="Proteomes" id="UP001055057"/>
    </source>
</evidence>
<dbReference type="NCBIfam" id="TIGR03828">
    <property type="entry name" value="pfkB"/>
    <property type="match status" value="1"/>
</dbReference>
<dbReference type="InterPro" id="IPR017583">
    <property type="entry name" value="Tagatose/fructose_Pkinase"/>
</dbReference>
<keyword evidence="5 8" id="KW-0067">ATP-binding</keyword>
<dbReference type="InterPro" id="IPR029056">
    <property type="entry name" value="Ribokinase-like"/>
</dbReference>
<dbReference type="Proteomes" id="UP001055057">
    <property type="component" value="Unassembled WGS sequence"/>
</dbReference>